<dbReference type="EMBL" id="MU863877">
    <property type="protein sequence ID" value="KAK4205190.1"/>
    <property type="molecule type" value="Genomic_DNA"/>
</dbReference>
<dbReference type="Proteomes" id="UP001303160">
    <property type="component" value="Unassembled WGS sequence"/>
</dbReference>
<feature type="compositionally biased region" description="Basic residues" evidence="1">
    <location>
        <begin position="112"/>
        <end position="121"/>
    </location>
</feature>
<evidence type="ECO:0000259" key="2">
    <source>
        <dbReference type="Pfam" id="PF10263"/>
    </source>
</evidence>
<dbReference type="Pfam" id="PF10263">
    <property type="entry name" value="SprT-like"/>
    <property type="match status" value="1"/>
</dbReference>
<protein>
    <recommendedName>
        <fullName evidence="2">SprT-like domain-containing protein</fullName>
    </recommendedName>
</protein>
<organism evidence="3 4">
    <name type="scientific">Triangularia verruculosa</name>
    <dbReference type="NCBI Taxonomy" id="2587418"/>
    <lineage>
        <taxon>Eukaryota</taxon>
        <taxon>Fungi</taxon>
        <taxon>Dikarya</taxon>
        <taxon>Ascomycota</taxon>
        <taxon>Pezizomycotina</taxon>
        <taxon>Sordariomycetes</taxon>
        <taxon>Sordariomycetidae</taxon>
        <taxon>Sordariales</taxon>
        <taxon>Podosporaceae</taxon>
        <taxon>Triangularia</taxon>
    </lineage>
</organism>
<reference evidence="3" key="1">
    <citation type="journal article" date="2023" name="Mol. Phylogenet. Evol.">
        <title>Genome-scale phylogeny and comparative genomics of the fungal order Sordariales.</title>
        <authorList>
            <person name="Hensen N."/>
            <person name="Bonometti L."/>
            <person name="Westerberg I."/>
            <person name="Brannstrom I.O."/>
            <person name="Guillou S."/>
            <person name="Cros-Aarteil S."/>
            <person name="Calhoun S."/>
            <person name="Haridas S."/>
            <person name="Kuo A."/>
            <person name="Mondo S."/>
            <person name="Pangilinan J."/>
            <person name="Riley R."/>
            <person name="LaButti K."/>
            <person name="Andreopoulos B."/>
            <person name="Lipzen A."/>
            <person name="Chen C."/>
            <person name="Yan M."/>
            <person name="Daum C."/>
            <person name="Ng V."/>
            <person name="Clum A."/>
            <person name="Steindorff A."/>
            <person name="Ohm R.A."/>
            <person name="Martin F."/>
            <person name="Silar P."/>
            <person name="Natvig D.O."/>
            <person name="Lalanne C."/>
            <person name="Gautier V."/>
            <person name="Ament-Velasquez S.L."/>
            <person name="Kruys A."/>
            <person name="Hutchinson M.I."/>
            <person name="Powell A.J."/>
            <person name="Barry K."/>
            <person name="Miller A.N."/>
            <person name="Grigoriev I.V."/>
            <person name="Debuchy R."/>
            <person name="Gladieux P."/>
            <person name="Hiltunen Thoren M."/>
            <person name="Johannesson H."/>
        </authorList>
    </citation>
    <scope>NUCLEOTIDE SEQUENCE</scope>
    <source>
        <strain evidence="3">CBS 315.58</strain>
    </source>
</reference>
<feature type="domain" description="SprT-like" evidence="2">
    <location>
        <begin position="215"/>
        <end position="335"/>
    </location>
</feature>
<reference evidence="3" key="2">
    <citation type="submission" date="2023-05" db="EMBL/GenBank/DDBJ databases">
        <authorList>
            <consortium name="Lawrence Berkeley National Laboratory"/>
            <person name="Steindorff A."/>
            <person name="Hensen N."/>
            <person name="Bonometti L."/>
            <person name="Westerberg I."/>
            <person name="Brannstrom I.O."/>
            <person name="Guillou S."/>
            <person name="Cros-Aarteil S."/>
            <person name="Calhoun S."/>
            <person name="Haridas S."/>
            <person name="Kuo A."/>
            <person name="Mondo S."/>
            <person name="Pangilinan J."/>
            <person name="Riley R."/>
            <person name="Labutti K."/>
            <person name="Andreopoulos B."/>
            <person name="Lipzen A."/>
            <person name="Chen C."/>
            <person name="Yanf M."/>
            <person name="Daum C."/>
            <person name="Ng V."/>
            <person name="Clum A."/>
            <person name="Ohm R."/>
            <person name="Martin F."/>
            <person name="Silar P."/>
            <person name="Natvig D."/>
            <person name="Lalanne C."/>
            <person name="Gautier V."/>
            <person name="Ament-Velasquez S.L."/>
            <person name="Kruys A."/>
            <person name="Hutchinson M.I."/>
            <person name="Powell A.J."/>
            <person name="Barry K."/>
            <person name="Miller A.N."/>
            <person name="Grigoriev I.V."/>
            <person name="Debuchy R."/>
            <person name="Gladieux P."/>
            <person name="Thoren M.H."/>
            <person name="Johannesson H."/>
        </authorList>
    </citation>
    <scope>NUCLEOTIDE SEQUENCE</scope>
    <source>
        <strain evidence="3">CBS 315.58</strain>
    </source>
</reference>
<evidence type="ECO:0000313" key="4">
    <source>
        <dbReference type="Proteomes" id="UP001303160"/>
    </source>
</evidence>
<evidence type="ECO:0000256" key="1">
    <source>
        <dbReference type="SAM" id="MobiDB-lite"/>
    </source>
</evidence>
<comment type="caution">
    <text evidence="3">The sequence shown here is derived from an EMBL/GenBank/DDBJ whole genome shotgun (WGS) entry which is preliminary data.</text>
</comment>
<feature type="region of interest" description="Disordered" evidence="1">
    <location>
        <begin position="101"/>
        <end position="158"/>
    </location>
</feature>
<dbReference type="AlphaFoldDB" id="A0AAN6XTF2"/>
<sequence length="473" mass="53615">MARPAGGGDEHPPFPFSGGPYYPAKRRTIDLDADNYDDLARQHFRNKRPRYIQYAQYADTVAYQMAVDNNDYTTNNLNPFGAIGAEGGGGERVADLPLLYHPHPQQPYPHPGHPRAHHSHSQARPSLSPDRSVSAPPPMERTVSGLSIRPDPTESHERCGSMELLEDAAAAQRVREHLANFTRRNPDSKHERILRSIINPRGRHNELQPLDNDSLESIFSAANEIFFNGRLSQRVRWDWSDDTSTRHDCRVIGTTALRKKIDKGGDKGGRGFETLIVLSSTILRDKRYNCRRLLISTFLHELIHCYLFICCGFRARWEGGHTRGFREIADIVDEWAGEGSRLYLGRVEADLELFRVEGSKEVTGDYFAHERGRQASQYPCSGMMEQQKEYSSGGAGPPEVVKFQGGQDFVQIFPEDHRRGRSIRRSPGRRTDSSNVWWRQQRTVRPSPLFISYGPSGGGVSYGEEEEDYVYPC</sequence>
<feature type="compositionally biased region" description="Polar residues" evidence="1">
    <location>
        <begin position="122"/>
        <end position="131"/>
    </location>
</feature>
<proteinExistence type="predicted"/>
<dbReference type="GO" id="GO:0006950">
    <property type="term" value="P:response to stress"/>
    <property type="evidence" value="ECO:0007669"/>
    <property type="project" value="UniProtKB-ARBA"/>
</dbReference>
<gene>
    <name evidence="3" type="ORF">QBC40DRAFT_49553</name>
</gene>
<keyword evidence="4" id="KW-1185">Reference proteome</keyword>
<evidence type="ECO:0000313" key="3">
    <source>
        <dbReference type="EMBL" id="KAK4205190.1"/>
    </source>
</evidence>
<name>A0AAN6XTF2_9PEZI</name>
<accession>A0AAN6XTF2</accession>
<dbReference type="InterPro" id="IPR006640">
    <property type="entry name" value="SprT-like_domain"/>
</dbReference>
<feature type="region of interest" description="Disordered" evidence="1">
    <location>
        <begin position="1"/>
        <end position="21"/>
    </location>
</feature>